<proteinExistence type="predicted"/>
<dbReference type="InterPro" id="IPR021760">
    <property type="entry name" value="RepC_C"/>
</dbReference>
<evidence type="ECO:0000256" key="1">
    <source>
        <dbReference type="SAM" id="MobiDB-lite"/>
    </source>
</evidence>
<feature type="region of interest" description="Disordered" evidence="1">
    <location>
        <begin position="246"/>
        <end position="265"/>
    </location>
</feature>
<evidence type="ECO:0008006" key="6">
    <source>
        <dbReference type="Google" id="ProtNLM"/>
    </source>
</evidence>
<accession>A0ABX2IZX9</accession>
<gene>
    <name evidence="4" type="ORF">HRQ87_19065</name>
</gene>
<evidence type="ECO:0000313" key="5">
    <source>
        <dbReference type="Proteomes" id="UP000777935"/>
    </source>
</evidence>
<organism evidence="4 5">
    <name type="scientific">Parasulfitobacter algicola</name>
    <dbReference type="NCBI Taxonomy" id="2614809"/>
    <lineage>
        <taxon>Bacteria</taxon>
        <taxon>Pseudomonadati</taxon>
        <taxon>Pseudomonadota</taxon>
        <taxon>Alphaproteobacteria</taxon>
        <taxon>Rhodobacterales</taxon>
        <taxon>Roseobacteraceae</taxon>
        <taxon>Parasulfitobacter</taxon>
    </lineage>
</organism>
<name>A0ABX2IZX9_9RHOB</name>
<feature type="compositionally biased region" description="Basic and acidic residues" evidence="1">
    <location>
        <begin position="246"/>
        <end position="255"/>
    </location>
</feature>
<keyword evidence="5" id="KW-1185">Reference proteome</keyword>
<evidence type="ECO:0000259" key="3">
    <source>
        <dbReference type="Pfam" id="PF11800"/>
    </source>
</evidence>
<evidence type="ECO:0000313" key="4">
    <source>
        <dbReference type="EMBL" id="NSX56887.1"/>
    </source>
</evidence>
<dbReference type="InterPro" id="IPR005090">
    <property type="entry name" value="RepC_N"/>
</dbReference>
<feature type="domain" description="Plasmid replication protein C C-terminal" evidence="3">
    <location>
        <begin position="313"/>
        <end position="393"/>
    </location>
</feature>
<dbReference type="RefSeq" id="WP_174140039.1">
    <property type="nucleotide sequence ID" value="NZ_JABUFE010000022.1"/>
</dbReference>
<protein>
    <recommendedName>
        <fullName evidence="6">Replication protein-C C-terminal domain-containing protein</fullName>
    </recommendedName>
</protein>
<dbReference type="EMBL" id="JABUFE010000022">
    <property type="protein sequence ID" value="NSX56887.1"/>
    <property type="molecule type" value="Genomic_DNA"/>
</dbReference>
<dbReference type="Pfam" id="PF03428">
    <property type="entry name" value="RP-C"/>
    <property type="match status" value="1"/>
</dbReference>
<sequence length="397" mass="44313">MQPSPELALPQGHSRRDVIALISEIGPNLGLSGAGIWVLTKIIGSTDDAAWTDPNKEPIFYGRQETMAERLHMTTRQLRNHERNFIKLKLMQRRTLANGGRDYRTNLGLVLNPLIQRFFEFIDLREKARAKAHRMKDMKALRSVRLREVKDQLARLSAADIASPAIQDIMARRDAWPRTDRLLGMSEDALAQHIEDTRTLCVELEDWIENQSDSSCEPASNFRSFIQEDTQEILSVTCNANDNKRSAGKPAHDQFIESEPNGPDHCREKKRAAETAALQGLLEGDYGLRHIVTLATEDFQIALSAHSDRRLESAVVEAAAARIAPLGINISAWDAACNRMGRIGAAVCVLVLDANRDHPTSPVRNPGGALRGMVKQFNRGKLNIIGSLIGLHRRRGF</sequence>
<comment type="caution">
    <text evidence="4">The sequence shown here is derived from an EMBL/GenBank/DDBJ whole genome shotgun (WGS) entry which is preliminary data.</text>
</comment>
<dbReference type="Pfam" id="PF11800">
    <property type="entry name" value="RP-C_C"/>
    <property type="match status" value="1"/>
</dbReference>
<dbReference type="Proteomes" id="UP000777935">
    <property type="component" value="Unassembled WGS sequence"/>
</dbReference>
<feature type="domain" description="Plasmid replication protein C N-terminal" evidence="2">
    <location>
        <begin position="11"/>
        <end position="153"/>
    </location>
</feature>
<reference evidence="4 5" key="1">
    <citation type="submission" date="2020-06" db="EMBL/GenBank/DDBJ databases">
        <title>Sulfitobacter algicola sp. nov., isolated from green algae.</title>
        <authorList>
            <person name="Wang C."/>
        </authorList>
    </citation>
    <scope>NUCLEOTIDE SEQUENCE [LARGE SCALE GENOMIC DNA]</scope>
    <source>
        <strain evidence="4 5">1151</strain>
    </source>
</reference>
<evidence type="ECO:0000259" key="2">
    <source>
        <dbReference type="Pfam" id="PF03428"/>
    </source>
</evidence>